<dbReference type="AlphaFoldDB" id="A0A9Y4K4E7"/>
<feature type="region of interest" description="Disordered" evidence="1">
    <location>
        <begin position="171"/>
        <end position="226"/>
    </location>
</feature>
<dbReference type="PANTHER" id="PTHR35824">
    <property type="entry name" value="MEMBRANE-ANCHORED JUNCTION PROTEIN MAJIN"/>
    <property type="match status" value="1"/>
</dbReference>
<dbReference type="InterPro" id="IPR027816">
    <property type="entry name" value="MAJIN"/>
</dbReference>
<keyword evidence="2" id="KW-1185">Reference proteome</keyword>
<gene>
    <name evidence="3" type="primary">majin</name>
</gene>
<dbReference type="Proteomes" id="UP000694891">
    <property type="component" value="Unplaced"/>
</dbReference>
<protein>
    <submittedName>
        <fullName evidence="3">Uncharacterized protein majin</fullName>
    </submittedName>
</protein>
<evidence type="ECO:0000256" key="1">
    <source>
        <dbReference type="SAM" id="MobiDB-lite"/>
    </source>
</evidence>
<feature type="compositionally biased region" description="Basic and acidic residues" evidence="1">
    <location>
        <begin position="171"/>
        <end position="186"/>
    </location>
</feature>
<organism evidence="2 3">
    <name type="scientific">Stegastes partitus</name>
    <name type="common">bicolor damselfish</name>
    <dbReference type="NCBI Taxonomy" id="144197"/>
    <lineage>
        <taxon>Eukaryota</taxon>
        <taxon>Metazoa</taxon>
        <taxon>Chordata</taxon>
        <taxon>Craniata</taxon>
        <taxon>Vertebrata</taxon>
        <taxon>Euteleostomi</taxon>
        <taxon>Actinopterygii</taxon>
        <taxon>Neopterygii</taxon>
        <taxon>Teleostei</taxon>
        <taxon>Neoteleostei</taxon>
        <taxon>Acanthomorphata</taxon>
        <taxon>Ovalentaria</taxon>
        <taxon>Pomacentridae</taxon>
        <taxon>Stegastes</taxon>
    </lineage>
</organism>
<dbReference type="GO" id="GO:0003677">
    <property type="term" value="F:DNA binding"/>
    <property type="evidence" value="ECO:0007669"/>
    <property type="project" value="InterPro"/>
</dbReference>
<dbReference type="GO" id="GO:0005637">
    <property type="term" value="C:nuclear inner membrane"/>
    <property type="evidence" value="ECO:0007669"/>
    <property type="project" value="TreeGrafter"/>
</dbReference>
<evidence type="ECO:0000313" key="2">
    <source>
        <dbReference type="Proteomes" id="UP000694891"/>
    </source>
</evidence>
<feature type="compositionally biased region" description="Low complexity" evidence="1">
    <location>
        <begin position="189"/>
        <end position="204"/>
    </location>
</feature>
<dbReference type="GO" id="GO:0007129">
    <property type="term" value="P:homologous chromosome pairing at meiosis"/>
    <property type="evidence" value="ECO:0007669"/>
    <property type="project" value="TreeGrafter"/>
</dbReference>
<feature type="region of interest" description="Disordered" evidence="1">
    <location>
        <begin position="109"/>
        <end position="132"/>
    </location>
</feature>
<dbReference type="CTD" id="283129"/>
<dbReference type="GO" id="GO:0070197">
    <property type="term" value="P:meiotic attachment of telomere to nuclear envelope"/>
    <property type="evidence" value="ECO:0007669"/>
    <property type="project" value="TreeGrafter"/>
</dbReference>
<sequence>MPLQAFCFPFPETRFFKAGSFIYKFKIRGGNSYSGEEVKEEERFNQELEEIIRTVLGNLDGLQPFSTAHYTVFPYKKRWERVYKHSDNLTVYPFVLILYLEKNMQDGNQAEEQKEAAQHESYTCGPQPKRCRRDSPLEEAIIKDLLADMEAESRVSVTRKLDIWPAHGEVKEHPGRVDETETRDVNKQGSGVSRRSVSPGGTTQDTEDEEYEEEETPGTPERPGILSRLASHVFSLFFKDP</sequence>
<feature type="compositionally biased region" description="Acidic residues" evidence="1">
    <location>
        <begin position="205"/>
        <end position="216"/>
    </location>
</feature>
<dbReference type="RefSeq" id="XP_008285077.1">
    <property type="nucleotide sequence ID" value="XM_008286855.1"/>
</dbReference>
<reference evidence="3" key="1">
    <citation type="submission" date="2025-08" db="UniProtKB">
        <authorList>
            <consortium name="RefSeq"/>
        </authorList>
    </citation>
    <scope>IDENTIFICATION</scope>
</reference>
<dbReference type="Pfam" id="PF15077">
    <property type="entry name" value="MAJIN"/>
    <property type="match status" value="1"/>
</dbReference>
<accession>A0A9Y4K4E7</accession>
<name>A0A9Y4K4E7_9TELE</name>
<evidence type="ECO:0000313" key="3">
    <source>
        <dbReference type="RefSeq" id="XP_008285077.1"/>
    </source>
</evidence>
<dbReference type="PANTHER" id="PTHR35824:SF1">
    <property type="entry name" value="MEMBRANE-ANCHORED JUNCTION PROTEIN"/>
    <property type="match status" value="1"/>
</dbReference>
<proteinExistence type="predicted"/>